<keyword evidence="2" id="KW-0234">DNA repair</keyword>
<evidence type="ECO:0000259" key="3">
    <source>
        <dbReference type="Pfam" id="PF03120"/>
    </source>
</evidence>
<dbReference type="Pfam" id="PF03120">
    <property type="entry name" value="OB_DNA_ligase"/>
    <property type="match status" value="1"/>
</dbReference>
<dbReference type="Proteomes" id="UP000230758">
    <property type="component" value="Unassembled WGS sequence"/>
</dbReference>
<dbReference type="InterPro" id="IPR033136">
    <property type="entry name" value="DNA_ligase_CS"/>
</dbReference>
<proteinExistence type="predicted"/>
<dbReference type="SUPFAM" id="SSF50249">
    <property type="entry name" value="Nucleic acid-binding proteins"/>
    <property type="match status" value="1"/>
</dbReference>
<evidence type="ECO:0000256" key="2">
    <source>
        <dbReference type="ARBA" id="ARBA00023204"/>
    </source>
</evidence>
<comment type="caution">
    <text evidence="4">The sequence shown here is derived from an EMBL/GenBank/DDBJ whole genome shotgun (WGS) entry which is preliminary data.</text>
</comment>
<feature type="non-terminal residue" evidence="4">
    <location>
        <position position="47"/>
    </location>
</feature>
<evidence type="ECO:0000313" key="5">
    <source>
        <dbReference type="Proteomes" id="UP000230758"/>
    </source>
</evidence>
<organism evidence="4 5">
    <name type="scientific">Candidatus Zambryskibacteria bacterium CG_4_9_14_3_um_filter_42_15</name>
    <dbReference type="NCBI Taxonomy" id="1975112"/>
    <lineage>
        <taxon>Bacteria</taxon>
        <taxon>Candidatus Zambryskiibacteriota</taxon>
    </lineage>
</organism>
<dbReference type="Gene3D" id="2.40.50.140">
    <property type="entry name" value="Nucleic acid-binding proteins"/>
    <property type="match status" value="1"/>
</dbReference>
<dbReference type="GO" id="GO:0006281">
    <property type="term" value="P:DNA repair"/>
    <property type="evidence" value="ECO:0007669"/>
    <property type="project" value="UniProtKB-KW"/>
</dbReference>
<name>A0A2M7WRD6_9BACT</name>
<reference evidence="5" key="1">
    <citation type="submission" date="2017-09" db="EMBL/GenBank/DDBJ databases">
        <title>Depth-based differentiation of microbial function through sediment-hosted aquifers and enrichment of novel symbionts in the deep terrestrial subsurface.</title>
        <authorList>
            <person name="Probst A.J."/>
            <person name="Ladd B."/>
            <person name="Jarett J.K."/>
            <person name="Geller-Mcgrath D.E."/>
            <person name="Sieber C.M.K."/>
            <person name="Emerson J.B."/>
            <person name="Anantharaman K."/>
            <person name="Thomas B.C."/>
            <person name="Malmstrom R."/>
            <person name="Stieglmeier M."/>
            <person name="Klingl A."/>
            <person name="Woyke T."/>
            <person name="Ryan C.M."/>
            <person name="Banfield J.F."/>
        </authorList>
    </citation>
    <scope>NUCLEOTIDE SEQUENCE [LARGE SCALE GENOMIC DNA]</scope>
</reference>
<dbReference type="InterPro" id="IPR004150">
    <property type="entry name" value="NAD_DNA_ligase_OB"/>
</dbReference>
<dbReference type="PROSITE" id="PS01056">
    <property type="entry name" value="DNA_LIGASE_N2"/>
    <property type="match status" value="1"/>
</dbReference>
<gene>
    <name evidence="4" type="ORF">CO185_02575</name>
</gene>
<feature type="non-terminal residue" evidence="4">
    <location>
        <position position="1"/>
    </location>
</feature>
<protein>
    <recommendedName>
        <fullName evidence="3">NAD-dependent DNA ligase OB-fold domain-containing protein</fullName>
    </recommendedName>
</protein>
<dbReference type="AlphaFoldDB" id="A0A2M7WRD6"/>
<evidence type="ECO:0000313" key="4">
    <source>
        <dbReference type="EMBL" id="PJA32554.1"/>
    </source>
</evidence>
<dbReference type="EMBL" id="PFXF01000029">
    <property type="protein sequence ID" value="PJA32554.1"/>
    <property type="molecule type" value="Genomic_DNA"/>
</dbReference>
<sequence length="47" mass="4894">GIAFKFKAEQVTTIVEDITLQIGRTGVLTPVAVLKPVLVAGSVVSRA</sequence>
<dbReference type="GO" id="GO:0006260">
    <property type="term" value="P:DNA replication"/>
    <property type="evidence" value="ECO:0007669"/>
    <property type="project" value="InterPro"/>
</dbReference>
<keyword evidence="1" id="KW-0227">DNA damage</keyword>
<accession>A0A2M7WRD6</accession>
<dbReference type="InterPro" id="IPR012340">
    <property type="entry name" value="NA-bd_OB-fold"/>
</dbReference>
<dbReference type="GO" id="GO:0003911">
    <property type="term" value="F:DNA ligase (NAD+) activity"/>
    <property type="evidence" value="ECO:0007669"/>
    <property type="project" value="InterPro"/>
</dbReference>
<feature type="domain" description="NAD-dependent DNA ligase OB-fold" evidence="3">
    <location>
        <begin position="12"/>
        <end position="47"/>
    </location>
</feature>
<evidence type="ECO:0000256" key="1">
    <source>
        <dbReference type="ARBA" id="ARBA00022763"/>
    </source>
</evidence>